<evidence type="ECO:0000256" key="3">
    <source>
        <dbReference type="ARBA" id="ARBA00011738"/>
    </source>
</evidence>
<dbReference type="EMBL" id="CM017884">
    <property type="protein sequence ID" value="KAG1366275.1"/>
    <property type="molecule type" value="Genomic_DNA"/>
</dbReference>
<dbReference type="GO" id="GO:0005634">
    <property type="term" value="C:nucleus"/>
    <property type="evidence" value="ECO:0007669"/>
    <property type="project" value="UniProtKB-SubCell"/>
</dbReference>
<evidence type="ECO:0000256" key="2">
    <source>
        <dbReference type="ARBA" id="ARBA00005510"/>
    </source>
</evidence>
<dbReference type="GO" id="GO:0000981">
    <property type="term" value="F:DNA-binding transcription factor activity, RNA polymerase II-specific"/>
    <property type="evidence" value="ECO:0007669"/>
    <property type="project" value="TreeGrafter"/>
</dbReference>
<evidence type="ECO:0000256" key="4">
    <source>
        <dbReference type="ARBA" id="ARBA00023015"/>
    </source>
</evidence>
<reference evidence="10" key="2">
    <citation type="submission" date="2019-07" db="EMBL/GenBank/DDBJ databases">
        <authorList>
            <person name="Yang Y."/>
            <person name="Bocs S."/>
            <person name="Baudouin L."/>
        </authorList>
    </citation>
    <scope>NUCLEOTIDE SEQUENCE</scope>
    <source>
        <tissue evidence="10">Spear leaf of Hainan Tall coconut</tissue>
    </source>
</reference>
<dbReference type="PANTHER" id="PTHR16223">
    <property type="entry name" value="TRANSCRIPTION FACTOR BHLH83-RELATED"/>
    <property type="match status" value="1"/>
</dbReference>
<evidence type="ECO:0000256" key="7">
    <source>
        <dbReference type="ARBA" id="ARBA00023242"/>
    </source>
</evidence>
<evidence type="ECO:0000256" key="8">
    <source>
        <dbReference type="SAM" id="MobiDB-lite"/>
    </source>
</evidence>
<accession>A0A8K0ISF5</accession>
<comment type="similarity">
    <text evidence="2">Belongs to the bHLH protein family.</text>
</comment>
<comment type="subunit">
    <text evidence="3">Homodimer.</text>
</comment>
<dbReference type="Proteomes" id="UP000797356">
    <property type="component" value="Chromosome 13"/>
</dbReference>
<keyword evidence="7" id="KW-0539">Nucleus</keyword>
<dbReference type="AlphaFoldDB" id="A0A8K0ISF5"/>
<organism evidence="10 11">
    <name type="scientific">Cocos nucifera</name>
    <name type="common">Coconut palm</name>
    <dbReference type="NCBI Taxonomy" id="13894"/>
    <lineage>
        <taxon>Eukaryota</taxon>
        <taxon>Viridiplantae</taxon>
        <taxon>Streptophyta</taxon>
        <taxon>Embryophyta</taxon>
        <taxon>Tracheophyta</taxon>
        <taxon>Spermatophyta</taxon>
        <taxon>Magnoliopsida</taxon>
        <taxon>Liliopsida</taxon>
        <taxon>Arecaceae</taxon>
        <taxon>Arecoideae</taxon>
        <taxon>Cocoseae</taxon>
        <taxon>Attaleinae</taxon>
        <taxon>Cocos</taxon>
    </lineage>
</organism>
<dbReference type="PROSITE" id="PS50888">
    <property type="entry name" value="BHLH"/>
    <property type="match status" value="1"/>
</dbReference>
<keyword evidence="11" id="KW-1185">Reference proteome</keyword>
<dbReference type="PANTHER" id="PTHR16223:SF56">
    <property type="entry name" value="TRANSCRIPTION FACTOR BHLH110"/>
    <property type="match status" value="1"/>
</dbReference>
<dbReference type="Gene3D" id="4.10.280.10">
    <property type="entry name" value="Helix-loop-helix DNA-binding domain"/>
    <property type="match status" value="1"/>
</dbReference>
<dbReference type="FunFam" id="4.10.280.10:FF:000032">
    <property type="entry name" value="Transcription factor bHLH123 family"/>
    <property type="match status" value="1"/>
</dbReference>
<evidence type="ECO:0000313" key="11">
    <source>
        <dbReference type="Proteomes" id="UP000797356"/>
    </source>
</evidence>
<feature type="domain" description="BHLH" evidence="9">
    <location>
        <begin position="282"/>
        <end position="331"/>
    </location>
</feature>
<dbReference type="CDD" id="cd11393">
    <property type="entry name" value="bHLH_AtbHLH_like"/>
    <property type="match status" value="1"/>
</dbReference>
<evidence type="ECO:0000259" key="9">
    <source>
        <dbReference type="PROSITE" id="PS50888"/>
    </source>
</evidence>
<sequence>MMEPSNLDHHHHHQEELHGSSLAAAPSFHGLGGSHEWSQTLMLNCGDFISNANGVLSSQREHRLSHEFPPPPYNSQMVQDLGFHWAANSESFMNQSAHQLDLAKIKGELPDSFPKLAGVIRDPSTAEAYQLEEKLFRTWASECQINGLQPPSTDLLEVPSLVNFGSGRGNLGVIFPTANISNPCPLLPTFPGSLGMDLQALDLLASARFGRSFCQPSPAASMAGLSGEDAPFVLGHLHEPTQGPSHSHHEMPSLASGVTEAKRANGILEHRASQTAPKKPRFETRSSFSPFKVRKEKLGDRIAALQQLVAPFGKTDTASVLMEAIGYIKFLQHQVETLSVPYMKSSNNKKSRTTQGVPDEDRDESKLDLRSRGLCLVPLSCTSYVTSDNGGVWSPPNYRESG</sequence>
<name>A0A8K0ISF5_COCNU</name>
<protein>
    <submittedName>
        <fullName evidence="10">Transcription factor bHLH110</fullName>
    </submittedName>
</protein>
<dbReference type="InterPro" id="IPR045239">
    <property type="entry name" value="bHLH95_bHLH"/>
</dbReference>
<dbReference type="SUPFAM" id="SSF47459">
    <property type="entry name" value="HLH, helix-loop-helix DNA-binding domain"/>
    <property type="match status" value="1"/>
</dbReference>
<evidence type="ECO:0000256" key="5">
    <source>
        <dbReference type="ARBA" id="ARBA00023125"/>
    </source>
</evidence>
<proteinExistence type="inferred from homology"/>
<feature type="region of interest" description="Disordered" evidence="8">
    <location>
        <begin position="342"/>
        <end position="365"/>
    </location>
</feature>
<gene>
    <name evidence="10" type="ORF">COCNU_13G000650</name>
</gene>
<dbReference type="GO" id="GO:0000978">
    <property type="term" value="F:RNA polymerase II cis-regulatory region sequence-specific DNA binding"/>
    <property type="evidence" value="ECO:0007669"/>
    <property type="project" value="TreeGrafter"/>
</dbReference>
<dbReference type="InterPro" id="IPR011598">
    <property type="entry name" value="bHLH_dom"/>
</dbReference>
<keyword evidence="5" id="KW-0238">DNA-binding</keyword>
<comment type="caution">
    <text evidence="10">The sequence shown here is derived from an EMBL/GenBank/DDBJ whole genome shotgun (WGS) entry which is preliminary data.</text>
</comment>
<reference evidence="10" key="1">
    <citation type="journal article" date="2017" name="Gigascience">
        <title>The genome draft of coconut (Cocos nucifera).</title>
        <authorList>
            <person name="Xiao Y."/>
            <person name="Xu P."/>
            <person name="Fan H."/>
            <person name="Baudouin L."/>
            <person name="Xia W."/>
            <person name="Bocs S."/>
            <person name="Xu J."/>
            <person name="Li Q."/>
            <person name="Guo A."/>
            <person name="Zhou L."/>
            <person name="Li J."/>
            <person name="Wu Y."/>
            <person name="Ma Z."/>
            <person name="Armero A."/>
            <person name="Issali A.E."/>
            <person name="Liu N."/>
            <person name="Peng M."/>
            <person name="Yang Y."/>
        </authorList>
    </citation>
    <scope>NUCLEOTIDE SEQUENCE</scope>
    <source>
        <tissue evidence="10">Spear leaf of Hainan Tall coconut</tissue>
    </source>
</reference>
<keyword evidence="4" id="KW-0805">Transcription regulation</keyword>
<keyword evidence="6" id="KW-0804">Transcription</keyword>
<evidence type="ECO:0000256" key="6">
    <source>
        <dbReference type="ARBA" id="ARBA00023163"/>
    </source>
</evidence>
<dbReference type="OrthoDB" id="760019at2759"/>
<evidence type="ECO:0000313" key="10">
    <source>
        <dbReference type="EMBL" id="KAG1366275.1"/>
    </source>
</evidence>
<dbReference type="InterPro" id="IPR045843">
    <property type="entry name" value="IND-like"/>
</dbReference>
<comment type="subcellular location">
    <subcellularLocation>
        <location evidence="1">Nucleus</location>
    </subcellularLocation>
</comment>
<dbReference type="GO" id="GO:0046983">
    <property type="term" value="F:protein dimerization activity"/>
    <property type="evidence" value="ECO:0007669"/>
    <property type="project" value="InterPro"/>
</dbReference>
<evidence type="ECO:0000256" key="1">
    <source>
        <dbReference type="ARBA" id="ARBA00004123"/>
    </source>
</evidence>
<dbReference type="InterPro" id="IPR036638">
    <property type="entry name" value="HLH_DNA-bd_sf"/>
</dbReference>